<comment type="caution">
    <text evidence="2">The sequence shown here is derived from an EMBL/GenBank/DDBJ whole genome shotgun (WGS) entry which is preliminary data.</text>
</comment>
<keyword evidence="1" id="KW-1133">Transmembrane helix</keyword>
<dbReference type="InterPro" id="IPR025557">
    <property type="entry name" value="DUF4282"/>
</dbReference>
<dbReference type="OrthoDB" id="287989at2"/>
<dbReference type="Proteomes" id="UP000318053">
    <property type="component" value="Unassembled WGS sequence"/>
</dbReference>
<dbReference type="EMBL" id="SJPK01000003">
    <property type="protein sequence ID" value="TWT73294.1"/>
    <property type="molecule type" value="Genomic_DNA"/>
</dbReference>
<gene>
    <name evidence="2" type="ORF">CA85_17620</name>
</gene>
<proteinExistence type="predicted"/>
<name>A0A5C5YE28_9BACT</name>
<accession>A0A5C5YE28</accession>
<sequence>MTSTADAAWMLKHHDGEIHGPYTMPALVDAAKVGSVAEDSEVMHEMHTRGQWVAVGLIRPIALAIEEFHKNIPPSVDSPPHAFEFNEDGSPGGFVQASANQHMRKSDFRPSIPTTFLDACWGLIDFRFQTYVTPWIIRVYWVFAIILTVLSLIFGAASVVTYPFRDGSPRFSNSSPQLSIPQNRDFDSIYGDSNRELEQPDEAGNLVGGVIHYIVSIAFAIIFLISIRLVLETGIVVFCIAEDVRAVRENTT</sequence>
<keyword evidence="3" id="KW-1185">Reference proteome</keyword>
<feature type="transmembrane region" description="Helical" evidence="1">
    <location>
        <begin position="210"/>
        <end position="231"/>
    </location>
</feature>
<evidence type="ECO:0000313" key="2">
    <source>
        <dbReference type="EMBL" id="TWT73294.1"/>
    </source>
</evidence>
<keyword evidence="1" id="KW-0812">Transmembrane</keyword>
<feature type="transmembrane region" description="Helical" evidence="1">
    <location>
        <begin position="139"/>
        <end position="164"/>
    </location>
</feature>
<keyword evidence="1" id="KW-0472">Membrane</keyword>
<dbReference type="AlphaFoldDB" id="A0A5C5YE28"/>
<evidence type="ECO:0000256" key="1">
    <source>
        <dbReference type="SAM" id="Phobius"/>
    </source>
</evidence>
<reference evidence="2 3" key="1">
    <citation type="submission" date="2019-02" db="EMBL/GenBank/DDBJ databases">
        <title>Deep-cultivation of Planctomycetes and their phenomic and genomic characterization uncovers novel biology.</title>
        <authorList>
            <person name="Wiegand S."/>
            <person name="Jogler M."/>
            <person name="Boedeker C."/>
            <person name="Pinto D."/>
            <person name="Vollmers J."/>
            <person name="Rivas-Marin E."/>
            <person name="Kohn T."/>
            <person name="Peeters S.H."/>
            <person name="Heuer A."/>
            <person name="Rast P."/>
            <person name="Oberbeckmann S."/>
            <person name="Bunk B."/>
            <person name="Jeske O."/>
            <person name="Meyerdierks A."/>
            <person name="Storesund J.E."/>
            <person name="Kallscheuer N."/>
            <person name="Luecker S."/>
            <person name="Lage O.M."/>
            <person name="Pohl T."/>
            <person name="Merkel B.J."/>
            <person name="Hornburger P."/>
            <person name="Mueller R.-W."/>
            <person name="Bruemmer F."/>
            <person name="Labrenz M."/>
            <person name="Spormann A.M."/>
            <person name="Op Den Camp H."/>
            <person name="Overmann J."/>
            <person name="Amann R."/>
            <person name="Jetten M.S.M."/>
            <person name="Mascher T."/>
            <person name="Medema M.H."/>
            <person name="Devos D.P."/>
            <person name="Kaster A.-K."/>
            <person name="Ovreas L."/>
            <person name="Rohde M."/>
            <person name="Galperin M.Y."/>
            <person name="Jogler C."/>
        </authorList>
    </citation>
    <scope>NUCLEOTIDE SEQUENCE [LARGE SCALE GENOMIC DNA]</scope>
    <source>
        <strain evidence="2 3">CA85</strain>
    </source>
</reference>
<protein>
    <submittedName>
        <fullName evidence="2">Uncharacterized protein</fullName>
    </submittedName>
</protein>
<evidence type="ECO:0000313" key="3">
    <source>
        <dbReference type="Proteomes" id="UP000318053"/>
    </source>
</evidence>
<dbReference type="Pfam" id="PF14110">
    <property type="entry name" value="DUF4282"/>
    <property type="match status" value="1"/>
</dbReference>
<organism evidence="2 3">
    <name type="scientific">Allorhodopirellula solitaria</name>
    <dbReference type="NCBI Taxonomy" id="2527987"/>
    <lineage>
        <taxon>Bacteria</taxon>
        <taxon>Pseudomonadati</taxon>
        <taxon>Planctomycetota</taxon>
        <taxon>Planctomycetia</taxon>
        <taxon>Pirellulales</taxon>
        <taxon>Pirellulaceae</taxon>
        <taxon>Allorhodopirellula</taxon>
    </lineage>
</organism>